<dbReference type="Pfam" id="PF02559">
    <property type="entry name" value="CarD_TRCF_RID"/>
    <property type="match status" value="1"/>
</dbReference>
<dbReference type="Pfam" id="PF21095">
    <property type="entry name" value="CarD_C"/>
    <property type="match status" value="1"/>
</dbReference>
<protein>
    <submittedName>
        <fullName evidence="2">RNA polymerase-interacting CarD/CdnL/TRCF family regulator</fullName>
    </submittedName>
</protein>
<dbReference type="PANTHER" id="PTHR38447">
    <property type="entry name" value="TRANSCRIPTION FACTOR YDEB-RELATED"/>
    <property type="match status" value="1"/>
</dbReference>
<feature type="domain" description="CarD-like/TRCF RNAP-interacting" evidence="1">
    <location>
        <begin position="1"/>
        <end position="115"/>
    </location>
</feature>
<dbReference type="Gene3D" id="1.20.58.1290">
    <property type="entry name" value="CarD-like, C-terminal domain"/>
    <property type="match status" value="1"/>
</dbReference>
<dbReference type="InterPro" id="IPR003711">
    <property type="entry name" value="CarD-like/TRCF_RID"/>
</dbReference>
<evidence type="ECO:0000313" key="3">
    <source>
        <dbReference type="Proteomes" id="UP000783390"/>
    </source>
</evidence>
<dbReference type="InterPro" id="IPR042215">
    <property type="entry name" value="CarD-like_C"/>
</dbReference>
<dbReference type="SUPFAM" id="SSF141259">
    <property type="entry name" value="CarD-like"/>
    <property type="match status" value="1"/>
</dbReference>
<dbReference type="SMART" id="SM01058">
    <property type="entry name" value="CarD_TRCF"/>
    <property type="match status" value="1"/>
</dbReference>
<dbReference type="PANTHER" id="PTHR38447:SF1">
    <property type="entry name" value="RNA POLYMERASE-BINDING TRANSCRIPTION FACTOR CARD"/>
    <property type="match status" value="1"/>
</dbReference>
<reference evidence="2 3" key="1">
    <citation type="submission" date="2021-03" db="EMBL/GenBank/DDBJ databases">
        <title>Genomic Encyclopedia of Type Strains, Phase IV (KMG-IV): sequencing the most valuable type-strain genomes for metagenomic binning, comparative biology and taxonomic classification.</title>
        <authorList>
            <person name="Goeker M."/>
        </authorList>
    </citation>
    <scope>NUCLEOTIDE SEQUENCE [LARGE SCALE GENOMIC DNA]</scope>
    <source>
        <strain evidence="2 3">DSM 3984</strain>
    </source>
</reference>
<evidence type="ECO:0000313" key="2">
    <source>
        <dbReference type="EMBL" id="MBP1889628.1"/>
    </source>
</evidence>
<keyword evidence="3" id="KW-1185">Reference proteome</keyword>
<sequence>MFNVGDKIVYPSQGVGIIDVIEEKEFSGKLQKYYKIHLINNNLKLLLPANRSEICHLRLISDSKHLDKVLNNITKFTKSLEELISNDCKIRLQNNTLKFKSGTLEDFVEVVSDLTTISKDHNLNTSEKQMLNTTKKFLINEIKLSKNISNDEATDLLNSSLALI</sequence>
<name>A0ABS4F051_9CLOT</name>
<organism evidence="2 3">
    <name type="scientific">Clostridium moniliforme</name>
    <dbReference type="NCBI Taxonomy" id="39489"/>
    <lineage>
        <taxon>Bacteria</taxon>
        <taxon>Bacillati</taxon>
        <taxon>Bacillota</taxon>
        <taxon>Clostridia</taxon>
        <taxon>Eubacteriales</taxon>
        <taxon>Clostridiaceae</taxon>
        <taxon>Clostridium</taxon>
    </lineage>
</organism>
<gene>
    <name evidence="2" type="ORF">J2Z53_001211</name>
</gene>
<dbReference type="InterPro" id="IPR048792">
    <property type="entry name" value="CarD_C"/>
</dbReference>
<accession>A0ABS4F051</accession>
<comment type="caution">
    <text evidence="2">The sequence shown here is derived from an EMBL/GenBank/DDBJ whole genome shotgun (WGS) entry which is preliminary data.</text>
</comment>
<evidence type="ECO:0000259" key="1">
    <source>
        <dbReference type="SMART" id="SM01058"/>
    </source>
</evidence>
<proteinExistence type="predicted"/>
<dbReference type="InterPro" id="IPR036101">
    <property type="entry name" value="CarD-like/TRCF_RID_sf"/>
</dbReference>
<dbReference type="Gene3D" id="2.40.10.170">
    <property type="match status" value="1"/>
</dbReference>
<dbReference type="InterPro" id="IPR052531">
    <property type="entry name" value="CarD-like_regulator"/>
</dbReference>
<dbReference type="EMBL" id="JAGGJZ010000003">
    <property type="protein sequence ID" value="MBP1889628.1"/>
    <property type="molecule type" value="Genomic_DNA"/>
</dbReference>
<dbReference type="Proteomes" id="UP000783390">
    <property type="component" value="Unassembled WGS sequence"/>
</dbReference>